<dbReference type="Proteomes" id="UP001234202">
    <property type="component" value="Unassembled WGS sequence"/>
</dbReference>
<protein>
    <submittedName>
        <fullName evidence="1">Uncharacterized protein</fullName>
    </submittedName>
</protein>
<evidence type="ECO:0000313" key="2">
    <source>
        <dbReference type="Proteomes" id="UP001234202"/>
    </source>
</evidence>
<evidence type="ECO:0000313" key="1">
    <source>
        <dbReference type="EMBL" id="KAJ9118004.1"/>
    </source>
</evidence>
<comment type="caution">
    <text evidence="1">The sequence shown here is derived from an EMBL/GenBank/DDBJ whole genome shotgun (WGS) entry which is preliminary data.</text>
</comment>
<reference evidence="1" key="1">
    <citation type="submission" date="2023-04" db="EMBL/GenBank/DDBJ databases">
        <title>Draft Genome sequencing of Naganishia species isolated from polar environments using Oxford Nanopore Technology.</title>
        <authorList>
            <person name="Leo P."/>
            <person name="Venkateswaran K."/>
        </authorList>
    </citation>
    <scope>NUCLEOTIDE SEQUENCE</scope>
    <source>
        <strain evidence="1">DBVPG 5303</strain>
    </source>
</reference>
<proteinExistence type="predicted"/>
<sequence length="616" mass="68533">MPSLVADYASSDDESPSVALVTTAAASTKPTAAADVEDLDDEAAEEKARGDLFGLSEGHVLDKSGAVVGHLGAAAAKGISAAPDVLAEDPNAPTAMITRPTDKVMNVNIAYDDMMRPTLGPENPYDTRKNKGMNSVAGHVEEQSMDASTFLQQHRTFSVHGYALNPSALTEFIPQDQIVGDMTAASSHNFAMIDNLKGTHASRRELKRRRQATGDPSVVDGEGAYVGPWGAWQGDEDVDVELEEDMDEWRAEKRRRDDESAAAKERLKKAGEEKSIFHGKSLTDYAGRTYMHIPTDLGINLRPSEDTPAPESFIPQACTHTWTGHTKAVSAIRLFPQSGHLLLSGSMDTKVKLWDVYHEGNCLRTFMGHTKAIKDVNFNNDGTRFLSASYDRQIKLWDTETGQCIQAFSNGKIPNVVKFNPDEDKQHVFLAGMSDKKIIQYDLRTREIVQEYDQHLGPVNTITFVDENRRFVTTSDDKTIRAWDYDIPVVIKYIAEPYMHSMPAVTLHPNNKWFAAQSLDNQILIYSTDGFRQNRKKRFAGHTIAGYACAIGFSPDGRFISSGDGEGNVVFWDWKNGKILKRLRAHKQVVIDHVWLPHQHSKLITASWDGLIKLWE</sequence>
<organism evidence="1 2">
    <name type="scientific">Naganishia onofrii</name>
    <dbReference type="NCBI Taxonomy" id="1851511"/>
    <lineage>
        <taxon>Eukaryota</taxon>
        <taxon>Fungi</taxon>
        <taxon>Dikarya</taxon>
        <taxon>Basidiomycota</taxon>
        <taxon>Agaricomycotina</taxon>
        <taxon>Tremellomycetes</taxon>
        <taxon>Filobasidiales</taxon>
        <taxon>Filobasidiaceae</taxon>
        <taxon>Naganishia</taxon>
    </lineage>
</organism>
<keyword evidence="2" id="KW-1185">Reference proteome</keyword>
<gene>
    <name evidence="1" type="ORF">QFC24_006276</name>
</gene>
<name>A0ACC2X3T4_9TREE</name>
<accession>A0ACC2X3T4</accession>
<dbReference type="EMBL" id="JASBWV010000030">
    <property type="protein sequence ID" value="KAJ9118004.1"/>
    <property type="molecule type" value="Genomic_DNA"/>
</dbReference>